<evidence type="ECO:0000256" key="11">
    <source>
        <dbReference type="SAM" id="SignalP"/>
    </source>
</evidence>
<dbReference type="Pfam" id="PF03663">
    <property type="entry name" value="Glyco_hydro_76"/>
    <property type="match status" value="1"/>
</dbReference>
<dbReference type="InterPro" id="IPR008928">
    <property type="entry name" value="6-hairpin_glycosidase_sf"/>
</dbReference>
<dbReference type="FunFam" id="1.50.10.20:FF:000006">
    <property type="entry name" value="Mannan endo-1,6-alpha-mannosidase"/>
    <property type="match status" value="1"/>
</dbReference>
<dbReference type="SUPFAM" id="SSF48208">
    <property type="entry name" value="Six-hairpin glycosidases"/>
    <property type="match status" value="1"/>
</dbReference>
<accession>A0A166UTA9</accession>
<keyword evidence="7" id="KW-0472">Membrane</keyword>
<organism evidence="12 13">
    <name type="scientific">Colletotrichum tofieldiae</name>
    <dbReference type="NCBI Taxonomy" id="708197"/>
    <lineage>
        <taxon>Eukaryota</taxon>
        <taxon>Fungi</taxon>
        <taxon>Dikarya</taxon>
        <taxon>Ascomycota</taxon>
        <taxon>Pezizomycotina</taxon>
        <taxon>Sordariomycetes</taxon>
        <taxon>Hypocreomycetidae</taxon>
        <taxon>Glomerellales</taxon>
        <taxon>Glomerellaceae</taxon>
        <taxon>Colletotrichum</taxon>
        <taxon>Colletotrichum spaethianum species complex</taxon>
    </lineage>
</organism>
<evidence type="ECO:0000256" key="2">
    <source>
        <dbReference type="ARBA" id="ARBA00004308"/>
    </source>
</evidence>
<evidence type="ECO:0000256" key="3">
    <source>
        <dbReference type="ARBA" id="ARBA00009699"/>
    </source>
</evidence>
<comment type="similarity">
    <text evidence="3 10">Belongs to the glycosyl hydrolase 76 family.</text>
</comment>
<dbReference type="InterPro" id="IPR014480">
    <property type="entry name" value="Mannan-1_6-alpha_mannosidase"/>
</dbReference>
<dbReference type="AlphaFoldDB" id="A0A166UTA9"/>
<keyword evidence="5 11" id="KW-0732">Signal</keyword>
<comment type="caution">
    <text evidence="12">The sequence shown here is derived from an EMBL/GenBank/DDBJ whole genome shotgun (WGS) entry which is preliminary data.</text>
</comment>
<evidence type="ECO:0000256" key="1">
    <source>
        <dbReference type="ARBA" id="ARBA00001452"/>
    </source>
</evidence>
<evidence type="ECO:0000256" key="6">
    <source>
        <dbReference type="ARBA" id="ARBA00022801"/>
    </source>
</evidence>
<dbReference type="PANTHER" id="PTHR12145:SF38">
    <property type="entry name" value="MANNAN ENDO-1,6-ALPHA-MANNOSIDASE"/>
    <property type="match status" value="1"/>
</dbReference>
<evidence type="ECO:0000256" key="4">
    <source>
        <dbReference type="ARBA" id="ARBA00012350"/>
    </source>
</evidence>
<proteinExistence type="inferred from homology"/>
<reference evidence="12 13" key="1">
    <citation type="submission" date="2015-06" db="EMBL/GenBank/DDBJ databases">
        <title>Survival trade-offs in plant roots during colonization by closely related pathogenic and mutualistic fungi.</title>
        <authorList>
            <person name="Hacquard S."/>
            <person name="Kracher B."/>
            <person name="Hiruma K."/>
            <person name="Weinman A."/>
            <person name="Muench P."/>
            <person name="Garrido Oter R."/>
            <person name="Ver Loren van Themaat E."/>
            <person name="Dallerey J.-F."/>
            <person name="Damm U."/>
            <person name="Henrissat B."/>
            <person name="Lespinet O."/>
            <person name="Thon M."/>
            <person name="Kemen E."/>
            <person name="McHardy A.C."/>
            <person name="Schulze-Lefert P."/>
            <person name="O'Connell R.J."/>
        </authorList>
    </citation>
    <scope>NUCLEOTIDE SEQUENCE [LARGE SCALE GENOMIC DNA]</scope>
    <source>
        <strain evidence="12 13">0861</strain>
    </source>
</reference>
<keyword evidence="9 10" id="KW-0326">Glycosidase</keyword>
<dbReference type="EC" id="3.2.1.101" evidence="4 10"/>
<name>A0A166UTA9_9PEZI</name>
<dbReference type="GO" id="GO:0009272">
    <property type="term" value="P:fungal-type cell wall biogenesis"/>
    <property type="evidence" value="ECO:0007669"/>
    <property type="project" value="TreeGrafter"/>
</dbReference>
<dbReference type="GO" id="GO:0008496">
    <property type="term" value="F:mannan endo-1,6-alpha-mannosidase activity"/>
    <property type="evidence" value="ECO:0007669"/>
    <property type="project" value="UniProtKB-UniRule"/>
</dbReference>
<dbReference type="EMBL" id="LFIV01000040">
    <property type="protein sequence ID" value="KZL73782.1"/>
    <property type="molecule type" value="Genomic_DNA"/>
</dbReference>
<dbReference type="Proteomes" id="UP000076552">
    <property type="component" value="Unassembled WGS sequence"/>
</dbReference>
<evidence type="ECO:0000313" key="12">
    <source>
        <dbReference type="EMBL" id="KZL73782.1"/>
    </source>
</evidence>
<dbReference type="PANTHER" id="PTHR12145">
    <property type="entry name" value="MANNAN ENDO-1,6-ALPHA-MANNOSIDASE DCW1"/>
    <property type="match status" value="1"/>
</dbReference>
<evidence type="ECO:0000256" key="8">
    <source>
        <dbReference type="ARBA" id="ARBA00023180"/>
    </source>
</evidence>
<dbReference type="STRING" id="708197.A0A166UTA9"/>
<evidence type="ECO:0000256" key="10">
    <source>
        <dbReference type="PIRNR" id="PIRNR016302"/>
    </source>
</evidence>
<keyword evidence="13" id="KW-1185">Reference proteome</keyword>
<evidence type="ECO:0000256" key="9">
    <source>
        <dbReference type="ARBA" id="ARBA00023295"/>
    </source>
</evidence>
<feature type="signal peptide" evidence="11">
    <location>
        <begin position="1"/>
        <end position="19"/>
    </location>
</feature>
<feature type="chain" id="PRO_5007880803" description="Mannan endo-1,6-alpha-mannosidase" evidence="11">
    <location>
        <begin position="20"/>
        <end position="445"/>
    </location>
</feature>
<comment type="subcellular location">
    <subcellularLocation>
        <location evidence="2">Endomembrane system</location>
    </subcellularLocation>
</comment>
<keyword evidence="6 10" id="KW-0378">Hydrolase</keyword>
<sequence length="445" mass="48295">MLFVKPALIASAAAVVVSAFTAPNTLDVTKPDSVKAVAGSLAFGAMSYYNGNVSSDPKMVGDLPEPYYWWQAGALWGIMMDYFHYTGDATYNDVVTQALTATVNTGPDFDFMPPEHASEEGNDDLGFWGFAVMAAAERDFPQANSSVPSWLTMGRNIFNSLATRWNTTHCGGGLLWQIYESNPNGLNYKNSVSNGGFFQLGARLAAATGDATYVAWANYVWDWSVNVGFIDKELKVYDGADARDNCNKTNYLSFTYSTGIYLYGAAVMANHTGEEVWKERSRKMLETARSSFFSPAENSTNIMYEPACETVNTCNTDMKTFKGYLSRFLWQSAVAMPELLPQVKEILVPSALAAANVCEATQTNVTCGQKWYVGGNDGSLGLGQTMSALEIIQGLVVSQYPAVNTPVPVDNSTVTNPQENGAIHVGWAKASALGAVLLFWILGLI</sequence>
<dbReference type="GO" id="GO:0016052">
    <property type="term" value="P:carbohydrate catabolic process"/>
    <property type="evidence" value="ECO:0007669"/>
    <property type="project" value="InterPro"/>
</dbReference>
<gene>
    <name evidence="12" type="ORF">CT0861_11221</name>
</gene>
<evidence type="ECO:0000256" key="5">
    <source>
        <dbReference type="ARBA" id="ARBA00022729"/>
    </source>
</evidence>
<evidence type="ECO:0000313" key="13">
    <source>
        <dbReference type="Proteomes" id="UP000076552"/>
    </source>
</evidence>
<dbReference type="PIRSF" id="PIRSF016302">
    <property type="entry name" value="Man_a_manosd"/>
    <property type="match status" value="1"/>
</dbReference>
<evidence type="ECO:0000256" key="7">
    <source>
        <dbReference type="ARBA" id="ARBA00023136"/>
    </source>
</evidence>
<dbReference type="Gene3D" id="1.50.10.20">
    <property type="match status" value="1"/>
</dbReference>
<protein>
    <recommendedName>
        <fullName evidence="4 10">Mannan endo-1,6-alpha-mannosidase</fullName>
        <ecNumber evidence="4 10">3.2.1.101</ecNumber>
    </recommendedName>
</protein>
<keyword evidence="8" id="KW-0325">Glycoprotein</keyword>
<comment type="catalytic activity">
    <reaction evidence="1 10">
        <text>Random hydrolysis of (1-&gt;6)-alpha-D-mannosidic linkages in unbranched (1-&gt;6)-mannans.</text>
        <dbReference type="EC" id="3.2.1.101"/>
    </reaction>
</comment>
<dbReference type="GO" id="GO:0012505">
    <property type="term" value="C:endomembrane system"/>
    <property type="evidence" value="ECO:0007669"/>
    <property type="project" value="UniProtKB-SubCell"/>
</dbReference>
<dbReference type="InterPro" id="IPR005198">
    <property type="entry name" value="Glyco_hydro_76"/>
</dbReference>